<sequence>MTIPIPPTISKSPSSKINTFEVLDAAIKNKDIAAAQDLLKKRDKLLVLLYSFWTRLIVYEVRGLDERLRDDFRKVLIELAGDKLRTFLRTALQNADEEPAALLILKQHPELFLEQLEGDIPFQLAVANREVEVVELFLQYAKKHDRWDLVFPRTGVKGDTAGSDLDGPQQISVLERAAEKGYSDVVEKLVDHAPKLLDYGYPLHKAVREGHLDVVEYLLDKRPELAELLTPGPNPRSALFELRLDRQDDEVSKRIQKLLVSKIMRGGKQAKSPTMIRKLLKGSQDQYKEICLDLSVFSQTTHKFKPFVDGLVQEQQLFEVRFYPVLLYVQFPFLDASYHPSGPKAVGQGAERILQWLRDKKGVTEIIELHVPGSTPHAESEEVIEKALHGISVDLLDWQVLDLSVDIILKSGAKNVEELHLYSSGNWGVLQQWSSIEGVTLLPNLKHLEITIIKGMISAEREQTYITRLQERLVDSHLANLRDRPPPSSPVVFNVRAGPWQSSESSRGSRMALGTLQETTETITKLKSFLNFYKTCDRANYRPTKVAIIDNGIDGTLSILSRTIVDGISFVEDYKGRESPWWLAYHPHGTQMASFIHQLDPCCGLYIAKVCDQSTSIDPDDVAQAIIWAVGQDVDIISMSIAIPDGSTALRKAVEKAKANNVVMFGSRGDRGYNRGTVYPADYDEVISISSCTKFGKPTESAETDARYFLQGENVTIPAEPSYLESQKLASGSSVATALAAGVAALVLSCRRLGDEEREMDRISTIKTVFDRMTIDKDKSSKYVKPWEVFKDKRMDRREGLLWLKTRFGDKGDFAC</sequence>
<reference evidence="8" key="1">
    <citation type="submission" date="2022-11" db="EMBL/GenBank/DDBJ databases">
        <title>Chromosomal genome sequence assembly and mating type (MAT) locus characterization of the leprose asexual lichenized fungus Lepraria neglecta (Nyl.) Erichsen.</title>
        <authorList>
            <person name="Allen J.L."/>
            <person name="Pfeffer B."/>
        </authorList>
    </citation>
    <scope>NUCLEOTIDE SEQUENCE</scope>
    <source>
        <strain evidence="8">Allen 5258</strain>
    </source>
</reference>
<evidence type="ECO:0000256" key="1">
    <source>
        <dbReference type="ARBA" id="ARBA00011073"/>
    </source>
</evidence>
<dbReference type="Gene3D" id="1.25.40.20">
    <property type="entry name" value="Ankyrin repeat-containing domain"/>
    <property type="match status" value="1"/>
</dbReference>
<keyword evidence="2 6" id="KW-0645">Protease</keyword>
<evidence type="ECO:0000313" key="8">
    <source>
        <dbReference type="EMBL" id="KAK3171142.1"/>
    </source>
</evidence>
<dbReference type="PANTHER" id="PTHR43806">
    <property type="entry name" value="PEPTIDASE S8"/>
    <property type="match status" value="1"/>
</dbReference>
<evidence type="ECO:0000256" key="6">
    <source>
        <dbReference type="PROSITE-ProRule" id="PRU01240"/>
    </source>
</evidence>
<feature type="repeat" description="ANK" evidence="5">
    <location>
        <begin position="198"/>
        <end position="221"/>
    </location>
</feature>
<dbReference type="Gene3D" id="3.40.50.200">
    <property type="entry name" value="Peptidase S8/S53 domain"/>
    <property type="match status" value="1"/>
</dbReference>
<protein>
    <recommendedName>
        <fullName evidence="7">Peptidase S8/S53 domain-containing protein</fullName>
    </recommendedName>
</protein>
<dbReference type="SUPFAM" id="SSF48403">
    <property type="entry name" value="Ankyrin repeat"/>
    <property type="match status" value="1"/>
</dbReference>
<gene>
    <name evidence="8" type="ORF">OEA41_003226</name>
</gene>
<keyword evidence="9" id="KW-1185">Reference proteome</keyword>
<dbReference type="PROSITE" id="PS51892">
    <property type="entry name" value="SUBTILASE"/>
    <property type="match status" value="1"/>
</dbReference>
<comment type="similarity">
    <text evidence="1 6">Belongs to the peptidase S8 family.</text>
</comment>
<dbReference type="PROSITE" id="PS50088">
    <property type="entry name" value="ANK_REPEAT"/>
    <property type="match status" value="1"/>
</dbReference>
<dbReference type="GO" id="GO:0006508">
    <property type="term" value="P:proteolysis"/>
    <property type="evidence" value="ECO:0007669"/>
    <property type="project" value="UniProtKB-KW"/>
</dbReference>
<evidence type="ECO:0000256" key="2">
    <source>
        <dbReference type="ARBA" id="ARBA00022670"/>
    </source>
</evidence>
<dbReference type="SUPFAM" id="SSF52743">
    <property type="entry name" value="Subtilisin-like"/>
    <property type="match status" value="1"/>
</dbReference>
<evidence type="ECO:0000256" key="4">
    <source>
        <dbReference type="ARBA" id="ARBA00022825"/>
    </source>
</evidence>
<feature type="active site" description="Charge relay system" evidence="6">
    <location>
        <position position="588"/>
    </location>
</feature>
<dbReference type="Proteomes" id="UP001276659">
    <property type="component" value="Unassembled WGS sequence"/>
</dbReference>
<feature type="active site" description="Charge relay system" evidence="6">
    <location>
        <position position="734"/>
    </location>
</feature>
<dbReference type="Pfam" id="PF00082">
    <property type="entry name" value="Peptidase_S8"/>
    <property type="match status" value="1"/>
</dbReference>
<keyword evidence="5" id="KW-0040">ANK repeat</keyword>
<evidence type="ECO:0000256" key="3">
    <source>
        <dbReference type="ARBA" id="ARBA00022801"/>
    </source>
</evidence>
<dbReference type="PROSITE" id="PS50297">
    <property type="entry name" value="ANK_REP_REGION"/>
    <property type="match status" value="1"/>
</dbReference>
<keyword evidence="4 6" id="KW-0720">Serine protease</keyword>
<dbReference type="EMBL" id="JASNWA010000008">
    <property type="protein sequence ID" value="KAK3171142.1"/>
    <property type="molecule type" value="Genomic_DNA"/>
</dbReference>
<keyword evidence="3 6" id="KW-0378">Hydrolase</keyword>
<dbReference type="InterPro" id="IPR015500">
    <property type="entry name" value="Peptidase_S8_subtilisin-rel"/>
</dbReference>
<evidence type="ECO:0000259" key="7">
    <source>
        <dbReference type="Pfam" id="PF00082"/>
    </source>
</evidence>
<dbReference type="InterPro" id="IPR036770">
    <property type="entry name" value="Ankyrin_rpt-contain_sf"/>
</dbReference>
<evidence type="ECO:0000256" key="5">
    <source>
        <dbReference type="PROSITE-ProRule" id="PRU00023"/>
    </source>
</evidence>
<evidence type="ECO:0000313" key="9">
    <source>
        <dbReference type="Proteomes" id="UP001276659"/>
    </source>
</evidence>
<feature type="domain" description="Peptidase S8/S53" evidence="7">
    <location>
        <begin position="544"/>
        <end position="749"/>
    </location>
</feature>
<dbReference type="InterPro" id="IPR050131">
    <property type="entry name" value="Peptidase_S8_subtilisin-like"/>
</dbReference>
<dbReference type="PRINTS" id="PR00723">
    <property type="entry name" value="SUBTILISIN"/>
</dbReference>
<comment type="caution">
    <text evidence="8">The sequence shown here is derived from an EMBL/GenBank/DDBJ whole genome shotgun (WGS) entry which is preliminary data.</text>
</comment>
<dbReference type="SMART" id="SM00248">
    <property type="entry name" value="ANK"/>
    <property type="match status" value="4"/>
</dbReference>
<dbReference type="AlphaFoldDB" id="A0AAD9Z7B8"/>
<accession>A0AAD9Z7B8</accession>
<feature type="active site" description="Charge relay system" evidence="6">
    <location>
        <position position="550"/>
    </location>
</feature>
<organism evidence="8 9">
    <name type="scientific">Lepraria neglecta</name>
    <dbReference type="NCBI Taxonomy" id="209136"/>
    <lineage>
        <taxon>Eukaryota</taxon>
        <taxon>Fungi</taxon>
        <taxon>Dikarya</taxon>
        <taxon>Ascomycota</taxon>
        <taxon>Pezizomycotina</taxon>
        <taxon>Lecanoromycetes</taxon>
        <taxon>OSLEUM clade</taxon>
        <taxon>Lecanoromycetidae</taxon>
        <taxon>Lecanorales</taxon>
        <taxon>Lecanorineae</taxon>
        <taxon>Stereocaulaceae</taxon>
        <taxon>Lepraria</taxon>
    </lineage>
</organism>
<dbReference type="GO" id="GO:0004252">
    <property type="term" value="F:serine-type endopeptidase activity"/>
    <property type="evidence" value="ECO:0007669"/>
    <property type="project" value="UniProtKB-UniRule"/>
</dbReference>
<name>A0AAD9Z7B8_9LECA</name>
<dbReference type="PANTHER" id="PTHR43806:SF11">
    <property type="entry name" value="CEREVISIN-RELATED"/>
    <property type="match status" value="1"/>
</dbReference>
<dbReference type="InterPro" id="IPR002110">
    <property type="entry name" value="Ankyrin_rpt"/>
</dbReference>
<proteinExistence type="inferred from homology"/>
<dbReference type="InterPro" id="IPR036852">
    <property type="entry name" value="Peptidase_S8/S53_dom_sf"/>
</dbReference>
<dbReference type="InterPro" id="IPR000209">
    <property type="entry name" value="Peptidase_S8/S53_dom"/>
</dbReference>
<dbReference type="Pfam" id="PF12796">
    <property type="entry name" value="Ank_2"/>
    <property type="match status" value="1"/>
</dbReference>